<evidence type="ECO:0000313" key="1">
    <source>
        <dbReference type="Proteomes" id="UP000887574"/>
    </source>
</evidence>
<reference evidence="2" key="1">
    <citation type="submission" date="2022-11" db="UniProtKB">
        <authorList>
            <consortium name="WormBaseParasite"/>
        </authorList>
    </citation>
    <scope>IDENTIFICATION</scope>
</reference>
<dbReference type="WBParaSite" id="jg24637">
    <property type="protein sequence ID" value="jg24637"/>
    <property type="gene ID" value="jg24637"/>
</dbReference>
<proteinExistence type="predicted"/>
<dbReference type="Proteomes" id="UP000887574">
    <property type="component" value="Unplaced"/>
</dbReference>
<accession>A0A915DZN6</accession>
<evidence type="ECO:0000313" key="2">
    <source>
        <dbReference type="WBParaSite" id="jg24637"/>
    </source>
</evidence>
<organism evidence="1 2">
    <name type="scientific">Ditylenchus dipsaci</name>
    <dbReference type="NCBI Taxonomy" id="166011"/>
    <lineage>
        <taxon>Eukaryota</taxon>
        <taxon>Metazoa</taxon>
        <taxon>Ecdysozoa</taxon>
        <taxon>Nematoda</taxon>
        <taxon>Chromadorea</taxon>
        <taxon>Rhabditida</taxon>
        <taxon>Tylenchina</taxon>
        <taxon>Tylenchomorpha</taxon>
        <taxon>Sphaerularioidea</taxon>
        <taxon>Anguinidae</taxon>
        <taxon>Anguininae</taxon>
        <taxon>Ditylenchus</taxon>
    </lineage>
</organism>
<dbReference type="AlphaFoldDB" id="A0A915DZN6"/>
<sequence length="151" mass="17390">MVGQTGSHVNVDFAYTGPPVVVSNGQALDLVCQFGVQNAWYAYLKLRGMNLSKEEAEKAVALKKFRNKIRRLKKAAENLKDRHEDFDLFLNKEFSTFLEPNSLEIGRMRAAHQRKVTKKKTPRCWAKTAEKCRLHQPPCLVYKLFKQLLPL</sequence>
<protein>
    <submittedName>
        <fullName evidence="2">Uncharacterized protein</fullName>
    </submittedName>
</protein>
<name>A0A915DZN6_9BILA</name>
<keyword evidence="1" id="KW-1185">Reference proteome</keyword>